<evidence type="ECO:0000313" key="2">
    <source>
        <dbReference type="Proteomes" id="UP001163882"/>
    </source>
</evidence>
<dbReference type="EMBL" id="CP107716">
    <property type="protein sequence ID" value="UYQ72514.1"/>
    <property type="molecule type" value="Genomic_DNA"/>
</dbReference>
<dbReference type="RefSeq" id="WP_264226145.1">
    <property type="nucleotide sequence ID" value="NZ_CP107716.1"/>
</dbReference>
<evidence type="ECO:0000313" key="1">
    <source>
        <dbReference type="EMBL" id="UYQ72514.1"/>
    </source>
</evidence>
<proteinExistence type="predicted"/>
<keyword evidence="2" id="KW-1185">Reference proteome</keyword>
<dbReference type="Proteomes" id="UP001163882">
    <property type="component" value="Chromosome"/>
</dbReference>
<reference evidence="1" key="1">
    <citation type="submission" date="2022-10" db="EMBL/GenBank/DDBJ databases">
        <title>YIM 151497 complete genome.</title>
        <authorList>
            <person name="Chen X."/>
        </authorList>
    </citation>
    <scope>NUCLEOTIDE SEQUENCE</scope>
    <source>
        <strain evidence="1">YIM 151497</strain>
    </source>
</reference>
<name>A0ABY6IPJ4_9HYPH</name>
<protein>
    <submittedName>
        <fullName evidence="1">Uncharacterized protein</fullName>
    </submittedName>
</protein>
<accession>A0ABY6IPJ4</accession>
<organism evidence="1 2">
    <name type="scientific">Pelagibacterium flavum</name>
    <dbReference type="NCBI Taxonomy" id="2984530"/>
    <lineage>
        <taxon>Bacteria</taxon>
        <taxon>Pseudomonadati</taxon>
        <taxon>Pseudomonadota</taxon>
        <taxon>Alphaproteobacteria</taxon>
        <taxon>Hyphomicrobiales</taxon>
        <taxon>Devosiaceae</taxon>
        <taxon>Pelagibacterium</taxon>
    </lineage>
</organism>
<gene>
    <name evidence="1" type="ORF">OF122_01605</name>
</gene>
<sequence>MRKLHAQPVVGIDVEMIAISTAIMAKTSVSILPETLPPMTLPGRWLAMLLELGQCARGA</sequence>